<dbReference type="InterPro" id="IPR015824">
    <property type="entry name" value="Phosphoglycerate_kinase_N"/>
</dbReference>
<accession>A0A9D2AEX5</accession>
<dbReference type="Pfam" id="PF00162">
    <property type="entry name" value="PGK"/>
    <property type="match status" value="1"/>
</dbReference>
<feature type="binding site" evidence="12">
    <location>
        <position position="122"/>
    </location>
    <ligand>
        <name>substrate</name>
    </ligand>
</feature>
<dbReference type="Proteomes" id="UP000824193">
    <property type="component" value="Unassembled WGS sequence"/>
</dbReference>
<feature type="binding site" evidence="12 14">
    <location>
        <begin position="358"/>
        <end position="361"/>
    </location>
    <ligand>
        <name>ATP</name>
        <dbReference type="ChEBI" id="CHEBI:30616"/>
    </ligand>
</feature>
<keyword evidence="7 12" id="KW-0808">Transferase</keyword>
<keyword evidence="9 12" id="KW-0418">Kinase</keyword>
<dbReference type="GO" id="GO:0043531">
    <property type="term" value="F:ADP binding"/>
    <property type="evidence" value="ECO:0007669"/>
    <property type="project" value="TreeGrafter"/>
</dbReference>
<feature type="binding site" evidence="13">
    <location>
        <position position="38"/>
    </location>
    <ligand>
        <name>(2R)-3-phosphoglycerate</name>
        <dbReference type="ChEBI" id="CHEBI:58272"/>
    </ligand>
</feature>
<evidence type="ECO:0000256" key="11">
    <source>
        <dbReference type="ARBA" id="ARBA00023152"/>
    </source>
</evidence>
<evidence type="ECO:0000256" key="15">
    <source>
        <dbReference type="RuleBase" id="RU000532"/>
    </source>
</evidence>
<evidence type="ECO:0000256" key="5">
    <source>
        <dbReference type="ARBA" id="ARBA00013061"/>
    </source>
</evidence>
<comment type="subcellular location">
    <subcellularLocation>
        <location evidence="12">Cytoplasm</location>
    </subcellularLocation>
</comment>
<dbReference type="EMBL" id="DXFW01000034">
    <property type="protein sequence ID" value="HIX06370.1"/>
    <property type="molecule type" value="Genomic_DNA"/>
</dbReference>
<dbReference type="EC" id="2.7.2.3" evidence="5 12"/>
<evidence type="ECO:0000256" key="8">
    <source>
        <dbReference type="ARBA" id="ARBA00022741"/>
    </source>
</evidence>
<feature type="binding site" evidence="12">
    <location>
        <position position="38"/>
    </location>
    <ligand>
        <name>substrate</name>
    </ligand>
</feature>
<dbReference type="PANTHER" id="PTHR11406:SF23">
    <property type="entry name" value="PHOSPHOGLYCERATE KINASE 1, CHLOROPLASTIC-RELATED"/>
    <property type="match status" value="1"/>
</dbReference>
<reference evidence="16" key="1">
    <citation type="journal article" date="2021" name="PeerJ">
        <title>Extensive microbial diversity within the chicken gut microbiome revealed by metagenomics and culture.</title>
        <authorList>
            <person name="Gilroy R."/>
            <person name="Ravi A."/>
            <person name="Getino M."/>
            <person name="Pursley I."/>
            <person name="Horton D.L."/>
            <person name="Alikhan N.F."/>
            <person name="Baker D."/>
            <person name="Gharbi K."/>
            <person name="Hall N."/>
            <person name="Watson M."/>
            <person name="Adriaenssens E.M."/>
            <person name="Foster-Nyarko E."/>
            <person name="Jarju S."/>
            <person name="Secka A."/>
            <person name="Antonio M."/>
            <person name="Oren A."/>
            <person name="Chaudhuri R.R."/>
            <person name="La Ragione R."/>
            <person name="Hildebrand F."/>
            <person name="Pallen M.J."/>
        </authorList>
    </citation>
    <scope>NUCLEOTIDE SEQUENCE</scope>
    <source>
        <strain evidence="16">2239</strain>
    </source>
</reference>
<dbReference type="GO" id="GO:0004618">
    <property type="term" value="F:phosphoglycerate kinase activity"/>
    <property type="evidence" value="ECO:0007669"/>
    <property type="project" value="UniProtKB-UniRule"/>
</dbReference>
<evidence type="ECO:0000256" key="9">
    <source>
        <dbReference type="ARBA" id="ARBA00022777"/>
    </source>
</evidence>
<evidence type="ECO:0000256" key="4">
    <source>
        <dbReference type="ARBA" id="ARBA00011245"/>
    </source>
</evidence>
<feature type="binding site" evidence="12 14">
    <location>
        <position position="206"/>
    </location>
    <ligand>
        <name>ATP</name>
        <dbReference type="ChEBI" id="CHEBI:30616"/>
    </ligand>
</feature>
<dbReference type="GO" id="GO:0006096">
    <property type="term" value="P:glycolytic process"/>
    <property type="evidence" value="ECO:0007669"/>
    <property type="project" value="UniProtKB-UniRule"/>
</dbReference>
<sequence length="402" mass="42449">MGLGKKTVEEMDVRGKRVLVRCDFNVPMKDGKITNDNRIVAALPTIKKLIENGGKVILCSHLGKPKNGPEEKFSLAPVAVRLSELLGKNVVFANDDTVVGENAKAAVAAMNDGDVVLLQNTRFRKEETKNLPEFSQDLASIADCYVNDAFGSAHRAHCSTAGVTDYVKDTAVGYLMEKEIRYLGNAVNDPVRPFTAILGGAKVADKLNVIANLLEKVDTLIIGGGMAYTFLVAKGYGVGTSLVDEEKVEYCKEMMAKAEAKGVKLLLPVDTVITAAFPDPIDGPVDVQVVPSDSIPADMMGLDIGPKTRELFAEAVKASKTVVWNGPMGVFENPTLAAGTLAVAKAMAEADATTVIGGGDSAAAVMQLGYADKMTHISTGGGASLEYLEGKELPGIACIQNA</sequence>
<organism evidence="16 17">
    <name type="scientific">Candidatus Allofournierella pullicola</name>
    <dbReference type="NCBI Taxonomy" id="2838596"/>
    <lineage>
        <taxon>Bacteria</taxon>
        <taxon>Bacillati</taxon>
        <taxon>Bacillota</taxon>
        <taxon>Clostridia</taxon>
        <taxon>Eubacteriales</taxon>
        <taxon>Oscillospiraceae</taxon>
        <taxon>Allofournierella</taxon>
    </lineage>
</organism>
<keyword evidence="11 12" id="KW-0324">Glycolysis</keyword>
<dbReference type="PANTHER" id="PTHR11406">
    <property type="entry name" value="PHOSPHOGLYCERATE KINASE"/>
    <property type="match status" value="1"/>
</dbReference>
<dbReference type="InterPro" id="IPR001576">
    <property type="entry name" value="Phosphoglycerate_kinase"/>
</dbReference>
<dbReference type="FunFam" id="3.40.50.1260:FF:000006">
    <property type="entry name" value="Phosphoglycerate kinase"/>
    <property type="match status" value="1"/>
</dbReference>
<comment type="caution">
    <text evidence="16">The sequence shown here is derived from an EMBL/GenBank/DDBJ whole genome shotgun (WGS) entry which is preliminary data.</text>
</comment>
<dbReference type="GO" id="GO:0006094">
    <property type="term" value="P:gluconeogenesis"/>
    <property type="evidence" value="ECO:0007669"/>
    <property type="project" value="TreeGrafter"/>
</dbReference>
<dbReference type="PROSITE" id="PS00111">
    <property type="entry name" value="PGLYCERATE_KINASE"/>
    <property type="match status" value="1"/>
</dbReference>
<comment type="subunit">
    <text evidence="4 12">Monomer.</text>
</comment>
<dbReference type="AlphaFoldDB" id="A0A9D2AEX5"/>
<evidence type="ECO:0000313" key="17">
    <source>
        <dbReference type="Proteomes" id="UP000824193"/>
    </source>
</evidence>
<evidence type="ECO:0000256" key="3">
    <source>
        <dbReference type="ARBA" id="ARBA00008982"/>
    </source>
</evidence>
<feature type="binding site" evidence="13">
    <location>
        <position position="155"/>
    </location>
    <ligand>
        <name>(2R)-3-phosphoglycerate</name>
        <dbReference type="ChEBI" id="CHEBI:58272"/>
    </ligand>
</feature>
<gene>
    <name evidence="12" type="primary">pgk</name>
    <name evidence="16" type="ORF">H9865_09810</name>
</gene>
<dbReference type="GO" id="GO:0005829">
    <property type="term" value="C:cytosol"/>
    <property type="evidence" value="ECO:0007669"/>
    <property type="project" value="TreeGrafter"/>
</dbReference>
<dbReference type="PRINTS" id="PR00477">
    <property type="entry name" value="PHGLYCKINASE"/>
</dbReference>
<feature type="binding site" evidence="12">
    <location>
        <position position="155"/>
    </location>
    <ligand>
        <name>substrate</name>
    </ligand>
</feature>
<dbReference type="FunFam" id="3.40.50.1260:FF:000003">
    <property type="entry name" value="Phosphoglycerate kinase"/>
    <property type="match status" value="1"/>
</dbReference>
<dbReference type="HAMAP" id="MF_00145">
    <property type="entry name" value="Phosphoglyc_kinase"/>
    <property type="match status" value="1"/>
</dbReference>
<evidence type="ECO:0000256" key="14">
    <source>
        <dbReference type="PIRSR" id="PIRSR000724-2"/>
    </source>
</evidence>
<dbReference type="CDD" id="cd00318">
    <property type="entry name" value="Phosphoglycerate_kinase"/>
    <property type="match status" value="1"/>
</dbReference>
<feature type="binding site" evidence="12 14">
    <location>
        <position position="332"/>
    </location>
    <ligand>
        <name>ATP</name>
        <dbReference type="ChEBI" id="CHEBI:30616"/>
    </ligand>
</feature>
<dbReference type="Gene3D" id="3.40.50.1260">
    <property type="entry name" value="Phosphoglycerate kinase, N-terminal domain"/>
    <property type="match status" value="2"/>
</dbReference>
<keyword evidence="12" id="KW-0963">Cytoplasm</keyword>
<evidence type="ECO:0000313" key="16">
    <source>
        <dbReference type="EMBL" id="HIX06370.1"/>
    </source>
</evidence>
<protein>
    <recommendedName>
        <fullName evidence="6 12">Phosphoglycerate kinase</fullName>
        <ecNumber evidence="5 12">2.7.2.3</ecNumber>
    </recommendedName>
</protein>
<dbReference type="GO" id="GO:0005524">
    <property type="term" value="F:ATP binding"/>
    <property type="evidence" value="ECO:0007669"/>
    <property type="project" value="UniProtKB-KW"/>
</dbReference>
<feature type="binding site" evidence="12 14">
    <location>
        <position position="301"/>
    </location>
    <ligand>
        <name>ATP</name>
        <dbReference type="ChEBI" id="CHEBI:30616"/>
    </ligand>
</feature>
<dbReference type="InterPro" id="IPR036043">
    <property type="entry name" value="Phosphoglycerate_kinase_sf"/>
</dbReference>
<evidence type="ECO:0000256" key="12">
    <source>
        <dbReference type="HAMAP-Rule" id="MF_00145"/>
    </source>
</evidence>
<name>A0A9D2AEX5_9FIRM</name>
<comment type="catalytic activity">
    <reaction evidence="1 12 15">
        <text>(2R)-3-phosphoglycerate + ATP = (2R)-3-phospho-glyceroyl phosphate + ADP</text>
        <dbReference type="Rhea" id="RHEA:14801"/>
        <dbReference type="ChEBI" id="CHEBI:30616"/>
        <dbReference type="ChEBI" id="CHEBI:57604"/>
        <dbReference type="ChEBI" id="CHEBI:58272"/>
        <dbReference type="ChEBI" id="CHEBI:456216"/>
        <dbReference type="EC" id="2.7.2.3"/>
    </reaction>
</comment>
<comment type="similarity">
    <text evidence="3 12 15">Belongs to the phosphoglycerate kinase family.</text>
</comment>
<keyword evidence="10 12" id="KW-0067">ATP-binding</keyword>
<dbReference type="SUPFAM" id="SSF53748">
    <property type="entry name" value="Phosphoglycerate kinase"/>
    <property type="match status" value="1"/>
</dbReference>
<proteinExistence type="inferred from homology"/>
<dbReference type="PIRSF" id="PIRSF000724">
    <property type="entry name" value="Pgk"/>
    <property type="match status" value="1"/>
</dbReference>
<evidence type="ECO:0000256" key="10">
    <source>
        <dbReference type="ARBA" id="ARBA00022840"/>
    </source>
</evidence>
<reference evidence="16" key="2">
    <citation type="submission" date="2021-04" db="EMBL/GenBank/DDBJ databases">
        <authorList>
            <person name="Gilroy R."/>
        </authorList>
    </citation>
    <scope>NUCLEOTIDE SEQUENCE</scope>
    <source>
        <strain evidence="16">2239</strain>
    </source>
</reference>
<evidence type="ECO:0000256" key="6">
    <source>
        <dbReference type="ARBA" id="ARBA00016471"/>
    </source>
</evidence>
<comment type="pathway">
    <text evidence="2 12">Carbohydrate degradation; glycolysis; pyruvate from D-glyceraldehyde 3-phosphate: step 2/5.</text>
</comment>
<evidence type="ECO:0000256" key="2">
    <source>
        <dbReference type="ARBA" id="ARBA00004838"/>
    </source>
</evidence>
<feature type="binding site" evidence="12 13">
    <location>
        <begin position="23"/>
        <end position="25"/>
    </location>
    <ligand>
        <name>substrate</name>
    </ligand>
</feature>
<evidence type="ECO:0000256" key="13">
    <source>
        <dbReference type="PIRSR" id="PIRSR000724-1"/>
    </source>
</evidence>
<feature type="binding site" evidence="13">
    <location>
        <position position="122"/>
    </location>
    <ligand>
        <name>(2R)-3-phosphoglycerate</name>
        <dbReference type="ChEBI" id="CHEBI:58272"/>
    </ligand>
</feature>
<keyword evidence="8 12" id="KW-0547">Nucleotide-binding</keyword>
<evidence type="ECO:0000256" key="1">
    <source>
        <dbReference type="ARBA" id="ARBA00000642"/>
    </source>
</evidence>
<feature type="binding site" evidence="12 13">
    <location>
        <begin position="61"/>
        <end position="64"/>
    </location>
    <ligand>
        <name>substrate</name>
    </ligand>
</feature>
<dbReference type="InterPro" id="IPR015911">
    <property type="entry name" value="Phosphoglycerate_kinase_CS"/>
</dbReference>
<evidence type="ECO:0000256" key="7">
    <source>
        <dbReference type="ARBA" id="ARBA00022679"/>
    </source>
</evidence>